<dbReference type="OrthoDB" id="2990061at2"/>
<gene>
    <name evidence="2" type="ORF">SAMN05444955_103168</name>
</gene>
<sequence length="101" mass="11867">MQLFHILIVVLFFGFGVYNLFIENSPVLAVHFLLIALYFFVTLYELRGRPFSRKIYLLLTVLLVADGLLNMFIFPTSLLSGIISFFFAFICWQTYQRLKRS</sequence>
<evidence type="ECO:0000313" key="2">
    <source>
        <dbReference type="EMBL" id="SEM91941.1"/>
    </source>
</evidence>
<dbReference type="Proteomes" id="UP000199695">
    <property type="component" value="Unassembled WGS sequence"/>
</dbReference>
<feature type="transmembrane region" description="Helical" evidence="1">
    <location>
        <begin position="78"/>
        <end position="95"/>
    </location>
</feature>
<name>A0A1H8C9N3_9BACL</name>
<reference evidence="2 3" key="1">
    <citation type="submission" date="2016-10" db="EMBL/GenBank/DDBJ databases">
        <authorList>
            <person name="de Groot N.N."/>
        </authorList>
    </citation>
    <scope>NUCLEOTIDE SEQUENCE [LARGE SCALE GENOMIC DNA]</scope>
    <source>
        <strain evidence="2 3">DSM 46701</strain>
    </source>
</reference>
<keyword evidence="1" id="KW-0472">Membrane</keyword>
<accession>A0A1H8C9N3</accession>
<keyword evidence="3" id="KW-1185">Reference proteome</keyword>
<feature type="transmembrane region" description="Helical" evidence="1">
    <location>
        <begin position="28"/>
        <end position="46"/>
    </location>
</feature>
<evidence type="ECO:0000256" key="1">
    <source>
        <dbReference type="SAM" id="Phobius"/>
    </source>
</evidence>
<proteinExistence type="predicted"/>
<dbReference type="EMBL" id="FOCQ01000003">
    <property type="protein sequence ID" value="SEM91941.1"/>
    <property type="molecule type" value="Genomic_DNA"/>
</dbReference>
<feature type="transmembrane region" description="Helical" evidence="1">
    <location>
        <begin position="5"/>
        <end position="22"/>
    </location>
</feature>
<dbReference type="RefSeq" id="WP_089965735.1">
    <property type="nucleotide sequence ID" value="NZ_FOCQ01000003.1"/>
</dbReference>
<organism evidence="2 3">
    <name type="scientific">Lihuaxuella thermophila</name>
    <dbReference type="NCBI Taxonomy" id="1173111"/>
    <lineage>
        <taxon>Bacteria</taxon>
        <taxon>Bacillati</taxon>
        <taxon>Bacillota</taxon>
        <taxon>Bacilli</taxon>
        <taxon>Bacillales</taxon>
        <taxon>Thermoactinomycetaceae</taxon>
        <taxon>Lihuaxuella</taxon>
    </lineage>
</organism>
<protein>
    <submittedName>
        <fullName evidence="2">Uncharacterized protein</fullName>
    </submittedName>
</protein>
<keyword evidence="1" id="KW-1133">Transmembrane helix</keyword>
<dbReference type="AlphaFoldDB" id="A0A1H8C9N3"/>
<evidence type="ECO:0000313" key="3">
    <source>
        <dbReference type="Proteomes" id="UP000199695"/>
    </source>
</evidence>
<keyword evidence="1" id="KW-0812">Transmembrane</keyword>
<dbReference type="STRING" id="1173111.SAMN05444955_103168"/>